<dbReference type="Pfam" id="PF02615">
    <property type="entry name" value="Ldh_2"/>
    <property type="match status" value="1"/>
</dbReference>
<dbReference type="RefSeq" id="WP_345245043.1">
    <property type="nucleotide sequence ID" value="NZ_BAABFO010000001.1"/>
</dbReference>
<dbReference type="InterPro" id="IPR043144">
    <property type="entry name" value="Mal/L-sulf/L-lact_DH-like_ah"/>
</dbReference>
<dbReference type="EMBL" id="BAABFO010000001">
    <property type="protein sequence ID" value="GAA4321074.1"/>
    <property type="molecule type" value="Genomic_DNA"/>
</dbReference>
<keyword evidence="4" id="KW-1185">Reference proteome</keyword>
<keyword evidence="2" id="KW-0560">Oxidoreductase</keyword>
<sequence>MTLTISYTEAVETAMAALGRAGVPPAHARLQVDLLVDAELAGRASHGLLRLPRVVQRIRNGVCDPVTEGDALWRGEAFLDVDGNRGLGPVVACAALDRIGERARRTGVAAAAIRNNNHLGMIGWYAERVARGGQALIALTTSEALVHPWGGRKALLGTNPIAIGVPARPHPFVLDMATSLVSMGQIHDYAHRGQPLSPGWALDAAGEPTTDAAAARDGAIAPFGGAKGYALGLAFEVLVTALTGAALGADVRGTLDATEPCNKGDVFIVIEPAGSAAARAIAAYLDAIRACPPARPGEPVLVPGDRGRDSREARLRDGIRLAEPVWREIVALSRPAQG</sequence>
<dbReference type="SUPFAM" id="SSF89733">
    <property type="entry name" value="L-sulfolactate dehydrogenase-like"/>
    <property type="match status" value="1"/>
</dbReference>
<dbReference type="PANTHER" id="PTHR11091">
    <property type="entry name" value="OXIDOREDUCTASE-RELATED"/>
    <property type="match status" value="1"/>
</dbReference>
<evidence type="ECO:0000313" key="4">
    <source>
        <dbReference type="Proteomes" id="UP001501671"/>
    </source>
</evidence>
<proteinExistence type="inferred from homology"/>
<comment type="caution">
    <text evidence="3">The sequence shown here is derived from an EMBL/GenBank/DDBJ whole genome shotgun (WGS) entry which is preliminary data.</text>
</comment>
<organism evidence="3 4">
    <name type="scientific">Pigmentiphaga soli</name>
    <dbReference type="NCBI Taxonomy" id="1007095"/>
    <lineage>
        <taxon>Bacteria</taxon>
        <taxon>Pseudomonadati</taxon>
        <taxon>Pseudomonadota</taxon>
        <taxon>Betaproteobacteria</taxon>
        <taxon>Burkholderiales</taxon>
        <taxon>Alcaligenaceae</taxon>
        <taxon>Pigmentiphaga</taxon>
    </lineage>
</organism>
<comment type="similarity">
    <text evidence="1">Belongs to the LDH2/MDH2 oxidoreductase family.</text>
</comment>
<reference evidence="4" key="1">
    <citation type="journal article" date="2019" name="Int. J. Syst. Evol. Microbiol.">
        <title>The Global Catalogue of Microorganisms (GCM) 10K type strain sequencing project: providing services to taxonomists for standard genome sequencing and annotation.</title>
        <authorList>
            <consortium name="The Broad Institute Genomics Platform"/>
            <consortium name="The Broad Institute Genome Sequencing Center for Infectious Disease"/>
            <person name="Wu L."/>
            <person name="Ma J."/>
        </authorList>
    </citation>
    <scope>NUCLEOTIDE SEQUENCE [LARGE SCALE GENOMIC DNA]</scope>
    <source>
        <strain evidence="4">JCM 17666</strain>
    </source>
</reference>
<name>A0ABP8GB65_9BURK</name>
<evidence type="ECO:0000256" key="2">
    <source>
        <dbReference type="ARBA" id="ARBA00023002"/>
    </source>
</evidence>
<evidence type="ECO:0000256" key="1">
    <source>
        <dbReference type="ARBA" id="ARBA00006056"/>
    </source>
</evidence>
<dbReference type="PANTHER" id="PTHR11091:SF0">
    <property type="entry name" value="MALATE DEHYDROGENASE"/>
    <property type="match status" value="1"/>
</dbReference>
<protein>
    <submittedName>
        <fullName evidence="3">Ldh family oxidoreductase</fullName>
    </submittedName>
</protein>
<dbReference type="Proteomes" id="UP001501671">
    <property type="component" value="Unassembled WGS sequence"/>
</dbReference>
<dbReference type="InterPro" id="IPR043143">
    <property type="entry name" value="Mal/L-sulf/L-lact_DH-like_NADP"/>
</dbReference>
<accession>A0ABP8GB65</accession>
<dbReference type="Gene3D" id="3.30.60.50">
    <property type="entry name" value="Hypothetical oxidoreductase yiak, domain 3"/>
    <property type="match status" value="1"/>
</dbReference>
<dbReference type="Gene3D" id="1.10.1530.10">
    <property type="match status" value="1"/>
</dbReference>
<evidence type="ECO:0000313" key="3">
    <source>
        <dbReference type="EMBL" id="GAA4321074.1"/>
    </source>
</evidence>
<gene>
    <name evidence="3" type="ORF">GCM10023144_00060</name>
</gene>
<dbReference type="Gene3D" id="3.30.1370.60">
    <property type="entry name" value="Hypothetical oxidoreductase yiak, domain 2"/>
    <property type="match status" value="1"/>
</dbReference>
<dbReference type="InterPro" id="IPR003767">
    <property type="entry name" value="Malate/L-lactate_DH-like"/>
</dbReference>
<dbReference type="InterPro" id="IPR036111">
    <property type="entry name" value="Mal/L-sulfo/L-lacto_DH-like_sf"/>
</dbReference>